<evidence type="ECO:0000256" key="1">
    <source>
        <dbReference type="SAM" id="MobiDB-lite"/>
    </source>
</evidence>
<organism evidence="2 3">
    <name type="scientific">Hibiscus sabdariffa</name>
    <name type="common">roselle</name>
    <dbReference type="NCBI Taxonomy" id="183260"/>
    <lineage>
        <taxon>Eukaryota</taxon>
        <taxon>Viridiplantae</taxon>
        <taxon>Streptophyta</taxon>
        <taxon>Embryophyta</taxon>
        <taxon>Tracheophyta</taxon>
        <taxon>Spermatophyta</taxon>
        <taxon>Magnoliopsida</taxon>
        <taxon>eudicotyledons</taxon>
        <taxon>Gunneridae</taxon>
        <taxon>Pentapetalae</taxon>
        <taxon>rosids</taxon>
        <taxon>malvids</taxon>
        <taxon>Malvales</taxon>
        <taxon>Malvaceae</taxon>
        <taxon>Malvoideae</taxon>
        <taxon>Hibiscus</taxon>
    </lineage>
</organism>
<feature type="region of interest" description="Disordered" evidence="1">
    <location>
        <begin position="48"/>
        <end position="97"/>
    </location>
</feature>
<reference evidence="2 3" key="1">
    <citation type="journal article" date="2024" name="G3 (Bethesda)">
        <title>Genome assembly of Hibiscus sabdariffa L. provides insights into metabolisms of medicinal natural products.</title>
        <authorList>
            <person name="Kim T."/>
        </authorList>
    </citation>
    <scope>NUCLEOTIDE SEQUENCE [LARGE SCALE GENOMIC DNA]</scope>
    <source>
        <strain evidence="2">TK-2024</strain>
        <tissue evidence="2">Old leaves</tissue>
    </source>
</reference>
<sequence length="137" mass="14584">MLLDKVKSIDDVPSRSRVIPVLHGLHEDGNTLVHLHVIELVDQQASEGSINGLDPSSLRDEVQQQDEITSAPNISATHEHSLTGDSSVSVSGQQEISDQVENSCAMGGVDQGGAMSSRHPVPAHIEDSTARAWLGFA</sequence>
<keyword evidence="3" id="KW-1185">Reference proteome</keyword>
<dbReference type="EMBL" id="JBBPBM010000007">
    <property type="protein sequence ID" value="KAK8575025.1"/>
    <property type="molecule type" value="Genomic_DNA"/>
</dbReference>
<evidence type="ECO:0000313" key="3">
    <source>
        <dbReference type="Proteomes" id="UP001472677"/>
    </source>
</evidence>
<comment type="caution">
    <text evidence="2">The sequence shown here is derived from an EMBL/GenBank/DDBJ whole genome shotgun (WGS) entry which is preliminary data.</text>
</comment>
<feature type="compositionally biased region" description="Polar residues" evidence="1">
    <location>
        <begin position="83"/>
        <end position="97"/>
    </location>
</feature>
<gene>
    <name evidence="2" type="ORF">V6N12_062702</name>
</gene>
<evidence type="ECO:0000313" key="2">
    <source>
        <dbReference type="EMBL" id="KAK8575025.1"/>
    </source>
</evidence>
<protein>
    <submittedName>
        <fullName evidence="2">Uncharacterized protein</fullName>
    </submittedName>
</protein>
<dbReference type="Proteomes" id="UP001472677">
    <property type="component" value="Unassembled WGS sequence"/>
</dbReference>
<name>A0ABR2F9L6_9ROSI</name>
<accession>A0ABR2F9L6</accession>
<proteinExistence type="predicted"/>
<feature type="compositionally biased region" description="Polar residues" evidence="1">
    <location>
        <begin position="65"/>
        <end position="76"/>
    </location>
</feature>